<gene>
    <name evidence="3" type="ORF">SM116_15220</name>
</gene>
<feature type="transmembrane region" description="Helical" evidence="2">
    <location>
        <begin position="79"/>
        <end position="100"/>
    </location>
</feature>
<keyword evidence="4" id="KW-1185">Reference proteome</keyword>
<name>A0ABZ0SJU4_9MICO</name>
<feature type="transmembrane region" description="Helical" evidence="2">
    <location>
        <begin position="178"/>
        <end position="203"/>
    </location>
</feature>
<keyword evidence="2" id="KW-1133">Transmembrane helix</keyword>
<keyword evidence="2" id="KW-0812">Transmembrane</keyword>
<proteinExistence type="predicted"/>
<evidence type="ECO:0000313" key="4">
    <source>
        <dbReference type="Proteomes" id="UP001323798"/>
    </source>
</evidence>
<feature type="transmembrane region" description="Helical" evidence="2">
    <location>
        <begin position="145"/>
        <end position="166"/>
    </location>
</feature>
<feature type="transmembrane region" description="Helical" evidence="2">
    <location>
        <begin position="112"/>
        <end position="133"/>
    </location>
</feature>
<dbReference type="EMBL" id="CP139368">
    <property type="protein sequence ID" value="WPR89095.1"/>
    <property type="molecule type" value="Genomic_DNA"/>
</dbReference>
<evidence type="ECO:0000313" key="3">
    <source>
        <dbReference type="EMBL" id="WPR89095.1"/>
    </source>
</evidence>
<accession>A0ABZ0SJU4</accession>
<evidence type="ECO:0000256" key="2">
    <source>
        <dbReference type="SAM" id="Phobius"/>
    </source>
</evidence>
<protein>
    <submittedName>
        <fullName evidence="3">Uncharacterized protein</fullName>
    </submittedName>
</protein>
<reference evidence="3 4" key="1">
    <citation type="submission" date="2023-11" db="EMBL/GenBank/DDBJ databases">
        <title>Genome sequence of Microbacterium rhizosphaerae KACC 19337.</title>
        <authorList>
            <person name="Choi H."/>
            <person name="Kim S."/>
            <person name="Kim Y."/>
            <person name="Kwon S.-W."/>
            <person name="Heo J."/>
        </authorList>
    </citation>
    <scope>NUCLEOTIDE SEQUENCE [LARGE SCALE GENOMIC DNA]</scope>
    <source>
        <strain evidence="3 4">KACC 19337</strain>
    </source>
</reference>
<organism evidence="3 4">
    <name type="scientific">Microbacterium rhizosphaerae</name>
    <dbReference type="NCBI Taxonomy" id="1678237"/>
    <lineage>
        <taxon>Bacteria</taxon>
        <taxon>Bacillati</taxon>
        <taxon>Actinomycetota</taxon>
        <taxon>Actinomycetes</taxon>
        <taxon>Micrococcales</taxon>
        <taxon>Microbacteriaceae</taxon>
        <taxon>Microbacterium</taxon>
    </lineage>
</organism>
<feature type="compositionally biased region" description="Pro residues" evidence="1">
    <location>
        <begin position="249"/>
        <end position="277"/>
    </location>
</feature>
<feature type="transmembrane region" description="Helical" evidence="2">
    <location>
        <begin position="48"/>
        <end position="67"/>
    </location>
</feature>
<keyword evidence="2" id="KW-0472">Membrane</keyword>
<evidence type="ECO:0000256" key="1">
    <source>
        <dbReference type="SAM" id="MobiDB-lite"/>
    </source>
</evidence>
<dbReference type="RefSeq" id="WP_320941812.1">
    <property type="nucleotide sequence ID" value="NZ_BAABEU010000001.1"/>
</dbReference>
<sequence>MTEPVSPADAAASRSSLLTTAIWVVIGALIAAALVCVVWVLFGSQNGLVGRAFLTILLLIAFAAVAIMDVRLAARRPVWFALTSMAVWIVTLLIGAFMIWMPGSDLSLVGRVVSFLLIVLILQLAVLHVRLYWRAHERRPTTFTTIVAYVTIALVAVLAIMLVLPLMLHEWVDFHDLYWRFVVAVTILAALGTALVPLVNMLFIPRPPRAPKPLPWPTYADGRTPLPVMPDGQPDWQAYYTGRPTYAQPVPPLPAPHPVGYPTQPPTPPAPPIPPAS</sequence>
<feature type="transmembrane region" description="Helical" evidence="2">
    <location>
        <begin position="21"/>
        <end position="42"/>
    </location>
</feature>
<feature type="region of interest" description="Disordered" evidence="1">
    <location>
        <begin position="239"/>
        <end position="277"/>
    </location>
</feature>
<dbReference type="Proteomes" id="UP001323798">
    <property type="component" value="Chromosome"/>
</dbReference>